<feature type="domain" description="GST N-terminal" evidence="1">
    <location>
        <begin position="22"/>
        <end position="97"/>
    </location>
</feature>
<dbReference type="PANTHER" id="PTHR12289:SF67">
    <property type="match status" value="1"/>
</dbReference>
<reference evidence="2 3" key="1">
    <citation type="journal article" date="2018" name="Microbiome">
        <title>Fine metagenomic profile of the Mediterranean stratified and mixed water columns revealed by assembly and recruitment.</title>
        <authorList>
            <person name="Haro-Moreno J.M."/>
            <person name="Lopez-Perez M."/>
            <person name="De La Torre J.R."/>
            <person name="Picazo A."/>
            <person name="Camacho A."/>
            <person name="Rodriguez-Valera F."/>
        </authorList>
    </citation>
    <scope>NUCLEOTIDE SEQUENCE [LARGE SCALE GENOMIC DNA]</scope>
    <source>
        <strain evidence="2">MED-G84</strain>
    </source>
</reference>
<sequence length="357" mass="40698">MSKIVCPEILGMKSLNPIPIGGVPASPYTRKMISLMRYRRIPYVIEWGDPRDLIGRFGVEEPKPVLLPVMIFEVDGKHKAVTDSTPIIRHLEIEFSPRSVIPSDPKLAFLNYVLEDFGDEWVTKYMFHYRWYFKDDIEKAGTILPLLHGISLDDDSHAAFKKHISDLQISRLGVVGSNELTAPIIEASYKRFLGQLDHCLSKHPFLFGNRPSSADFALFGQLSALIGFDPTSRALAHEISPRVVAWQDLMEDLSGLKPNESDWINFKDAEQNLLSLFQEVGKVYLPALLANSRAINQEEKTWTAEIDGAKWEQKSFPYQAKCLKWINNEFQKLNESDQKQIKEFLIKTGCGEMIIEK</sequence>
<dbReference type="Pfam" id="PF13410">
    <property type="entry name" value="GST_C_2"/>
    <property type="match status" value="1"/>
</dbReference>
<protein>
    <submittedName>
        <fullName evidence="2">Glutathione S-transferase</fullName>
    </submittedName>
</protein>
<accession>A0A368BQH2</accession>
<dbReference type="Proteomes" id="UP000253032">
    <property type="component" value="Unassembled WGS sequence"/>
</dbReference>
<comment type="caution">
    <text evidence="2">The sequence shown here is derived from an EMBL/GenBank/DDBJ whole genome shotgun (WGS) entry which is preliminary data.</text>
</comment>
<dbReference type="Pfam" id="PF13417">
    <property type="entry name" value="GST_N_3"/>
    <property type="match status" value="1"/>
</dbReference>
<dbReference type="AlphaFoldDB" id="A0A368BQH2"/>
<dbReference type="EMBL" id="QOPC01000002">
    <property type="protein sequence ID" value="RCL39578.1"/>
    <property type="molecule type" value="Genomic_DNA"/>
</dbReference>
<dbReference type="Gene3D" id="1.20.1050.10">
    <property type="match status" value="1"/>
</dbReference>
<dbReference type="GO" id="GO:0016740">
    <property type="term" value="F:transferase activity"/>
    <property type="evidence" value="ECO:0007669"/>
    <property type="project" value="UniProtKB-KW"/>
</dbReference>
<dbReference type="InterPro" id="IPR004045">
    <property type="entry name" value="Glutathione_S-Trfase_N"/>
</dbReference>
<dbReference type="InterPro" id="IPR036249">
    <property type="entry name" value="Thioredoxin-like_sf"/>
</dbReference>
<organism evidence="2 3">
    <name type="scientific">SAR86 cluster bacterium</name>
    <dbReference type="NCBI Taxonomy" id="2030880"/>
    <lineage>
        <taxon>Bacteria</taxon>
        <taxon>Pseudomonadati</taxon>
        <taxon>Pseudomonadota</taxon>
        <taxon>Gammaproteobacteria</taxon>
        <taxon>SAR86 cluster</taxon>
    </lineage>
</organism>
<dbReference type="SUPFAM" id="SSF52833">
    <property type="entry name" value="Thioredoxin-like"/>
    <property type="match status" value="1"/>
</dbReference>
<dbReference type="SUPFAM" id="SSF47616">
    <property type="entry name" value="GST C-terminal domain-like"/>
    <property type="match status" value="1"/>
</dbReference>
<gene>
    <name evidence="2" type="ORF">DBW98_00800</name>
</gene>
<dbReference type="InterPro" id="IPR050931">
    <property type="entry name" value="Mito_Protein_Transport_Metaxin"/>
</dbReference>
<dbReference type="GO" id="GO:0005737">
    <property type="term" value="C:cytoplasm"/>
    <property type="evidence" value="ECO:0007669"/>
    <property type="project" value="TreeGrafter"/>
</dbReference>
<dbReference type="InterPro" id="IPR036282">
    <property type="entry name" value="Glutathione-S-Trfase_C_sf"/>
</dbReference>
<keyword evidence="2" id="KW-0808">Transferase</keyword>
<evidence type="ECO:0000313" key="3">
    <source>
        <dbReference type="Proteomes" id="UP000253032"/>
    </source>
</evidence>
<dbReference type="PANTHER" id="PTHR12289">
    <property type="entry name" value="METAXIN RELATED"/>
    <property type="match status" value="1"/>
</dbReference>
<name>A0A368BQH2_9GAMM</name>
<evidence type="ECO:0000313" key="2">
    <source>
        <dbReference type="EMBL" id="RCL39578.1"/>
    </source>
</evidence>
<evidence type="ECO:0000259" key="1">
    <source>
        <dbReference type="Pfam" id="PF13417"/>
    </source>
</evidence>
<proteinExistence type="predicted"/>